<gene>
    <name evidence="2" type="ORF">MANES_02G202400</name>
</gene>
<dbReference type="AlphaFoldDB" id="A0A2C9WFL8"/>
<evidence type="ECO:0000256" key="1">
    <source>
        <dbReference type="SAM" id="MobiDB-lite"/>
    </source>
</evidence>
<proteinExistence type="predicted"/>
<feature type="compositionally biased region" description="Polar residues" evidence="1">
    <location>
        <begin position="58"/>
        <end position="78"/>
    </location>
</feature>
<protein>
    <submittedName>
        <fullName evidence="2">Uncharacterized protein</fullName>
    </submittedName>
</protein>
<feature type="region of interest" description="Disordered" evidence="1">
    <location>
        <begin position="56"/>
        <end position="78"/>
    </location>
</feature>
<dbReference type="EMBL" id="CM004388">
    <property type="protein sequence ID" value="OAY58729.1"/>
    <property type="molecule type" value="Genomic_DNA"/>
</dbReference>
<reference evidence="2" key="1">
    <citation type="submission" date="2016-02" db="EMBL/GenBank/DDBJ databases">
        <title>WGS assembly of Manihot esculenta.</title>
        <authorList>
            <person name="Bredeson J.V."/>
            <person name="Prochnik S.E."/>
            <person name="Lyons J.B."/>
            <person name="Schmutz J."/>
            <person name="Grimwood J."/>
            <person name="Vrebalov J."/>
            <person name="Bart R.S."/>
            <person name="Amuge T."/>
            <person name="Ferguson M.E."/>
            <person name="Green R."/>
            <person name="Putnam N."/>
            <person name="Stites J."/>
            <person name="Rounsley S."/>
            <person name="Rokhsar D.S."/>
        </authorList>
    </citation>
    <scope>NUCLEOTIDE SEQUENCE [LARGE SCALE GENOMIC DNA]</scope>
    <source>
        <tissue evidence="2">Leaf</tissue>
    </source>
</reference>
<organism evidence="2">
    <name type="scientific">Manihot esculenta</name>
    <name type="common">Cassava</name>
    <name type="synonym">Jatropha manihot</name>
    <dbReference type="NCBI Taxonomy" id="3983"/>
    <lineage>
        <taxon>Eukaryota</taxon>
        <taxon>Viridiplantae</taxon>
        <taxon>Streptophyta</taxon>
        <taxon>Embryophyta</taxon>
        <taxon>Tracheophyta</taxon>
        <taxon>Spermatophyta</taxon>
        <taxon>Magnoliopsida</taxon>
        <taxon>eudicotyledons</taxon>
        <taxon>Gunneridae</taxon>
        <taxon>Pentapetalae</taxon>
        <taxon>rosids</taxon>
        <taxon>fabids</taxon>
        <taxon>Malpighiales</taxon>
        <taxon>Euphorbiaceae</taxon>
        <taxon>Crotonoideae</taxon>
        <taxon>Manihoteae</taxon>
        <taxon>Manihot</taxon>
    </lineage>
</organism>
<evidence type="ECO:0000313" key="2">
    <source>
        <dbReference type="EMBL" id="OAY58729.1"/>
    </source>
</evidence>
<accession>A0A2C9WFL8</accession>
<name>A0A2C9WFL8_MANES</name>
<sequence>MVDLKFRSHKLLSMLTIQSTHRISMYHTHRNTISLSEASRNRAEKHDESRFMIRKSIQHSSNHNKTCTTTVNQRNNRN</sequence>